<dbReference type="EMBL" id="AEJF01000088">
    <property type="protein sequence ID" value="KLU25659.1"/>
    <property type="molecule type" value="Genomic_DNA"/>
</dbReference>
<keyword evidence="2" id="KW-1185">Reference proteome</keyword>
<accession>A0A0J1CYR1</accession>
<dbReference type="Gene3D" id="3.40.630.10">
    <property type="entry name" value="Zn peptidases"/>
    <property type="match status" value="1"/>
</dbReference>
<dbReference type="OrthoDB" id="4014363at2"/>
<dbReference type="PATRIC" id="fig|908627.4.peg.3090"/>
<dbReference type="CDD" id="cd06233">
    <property type="entry name" value="M14-like"/>
    <property type="match status" value="1"/>
</dbReference>
<dbReference type="RefSeq" id="WP_047847223.1">
    <property type="nucleotide sequence ID" value="NZ_AEJF01000088.1"/>
</dbReference>
<evidence type="ECO:0000313" key="1">
    <source>
        <dbReference type="EMBL" id="KLU25659.1"/>
    </source>
</evidence>
<dbReference type="SUPFAM" id="SSF53187">
    <property type="entry name" value="Zn-dependent exopeptidases"/>
    <property type="match status" value="1"/>
</dbReference>
<dbReference type="AlphaFoldDB" id="A0A0J1CYR1"/>
<organism evidence="1 2">
    <name type="scientific">Caballeronia mineralivorans PML1(12)</name>
    <dbReference type="NCBI Taxonomy" id="908627"/>
    <lineage>
        <taxon>Bacteria</taxon>
        <taxon>Pseudomonadati</taxon>
        <taxon>Pseudomonadota</taxon>
        <taxon>Betaproteobacteria</taxon>
        <taxon>Burkholderiales</taxon>
        <taxon>Burkholderiaceae</taxon>
        <taxon>Caballeronia</taxon>
    </lineage>
</organism>
<dbReference type="Pfam" id="PF10994">
    <property type="entry name" value="DUF2817"/>
    <property type="match status" value="1"/>
</dbReference>
<sequence>MERYFTKAPGFTAQRERFIEAVRVAGAALTEFQHPMRGPRGELLATDVALIGDPLAPKRFIVLSGTHGIEGYYGSESQITLLHSLQKRVLPADVCVVMVHLINPWGTAWLRRVNEDNVDLNRNYLAFDKPLLDNAHYEAFHEIYLCRDLDGPSRRRADERLATEIERLGLATVMSIVEAGQYAHADGIFFGGQHATWSNRTLRAIAKRFMEGAHTAMCFDLHTGAGAFGHAMLMAVAQETYPALGTSRSIFGPWLYTVMTGPAATTDSGIAATATGYTSQALLDSLPGVDLMQLVIECGTYDSARGHSALRDDHWLHLYGDPEDATGRRIKAALAEHFYPADRDWRELTQLRTRQIFERGLAALQAS</sequence>
<dbReference type="Proteomes" id="UP000035963">
    <property type="component" value="Unassembled WGS sequence"/>
</dbReference>
<protein>
    <recommendedName>
        <fullName evidence="3">DUF2817 domain-containing protein</fullName>
    </recommendedName>
</protein>
<reference evidence="1 2" key="1">
    <citation type="journal article" date="2015" name="Genome Announc.">
        <title>Draft Genome Sequence of Burkholderia sp. Strain PML1(12), an Ectomycorrhizosphere-Inhabiting Bacterium with Effective Mineral-Weathering Ability.</title>
        <authorList>
            <person name="Uroz S."/>
            <person name="Oger P."/>
        </authorList>
    </citation>
    <scope>NUCLEOTIDE SEQUENCE [LARGE SCALE GENOMIC DNA]</scope>
    <source>
        <strain evidence="2">PML1(12)</strain>
    </source>
</reference>
<name>A0A0J1CYR1_9BURK</name>
<evidence type="ECO:0000313" key="2">
    <source>
        <dbReference type="Proteomes" id="UP000035963"/>
    </source>
</evidence>
<gene>
    <name evidence="1" type="ORF">EOS_13870</name>
</gene>
<dbReference type="InterPro" id="IPR021259">
    <property type="entry name" value="DUF2817"/>
</dbReference>
<comment type="caution">
    <text evidence="1">The sequence shown here is derived from an EMBL/GenBank/DDBJ whole genome shotgun (WGS) entry which is preliminary data.</text>
</comment>
<evidence type="ECO:0008006" key="3">
    <source>
        <dbReference type="Google" id="ProtNLM"/>
    </source>
</evidence>
<proteinExistence type="predicted"/>